<feature type="transmembrane region" description="Helical" evidence="1">
    <location>
        <begin position="12"/>
        <end position="31"/>
    </location>
</feature>
<proteinExistence type="predicted"/>
<dbReference type="Proteomes" id="UP000252249">
    <property type="component" value="Unassembled WGS sequence"/>
</dbReference>
<protein>
    <submittedName>
        <fullName evidence="3">Histidine kinase</fullName>
    </submittedName>
</protein>
<dbReference type="PANTHER" id="PTHR34220">
    <property type="entry name" value="SENSOR HISTIDINE KINASE YPDA"/>
    <property type="match status" value="1"/>
</dbReference>
<feature type="transmembrane region" description="Helical" evidence="1">
    <location>
        <begin position="78"/>
        <end position="105"/>
    </location>
</feature>
<dbReference type="Pfam" id="PF06580">
    <property type="entry name" value="His_kinase"/>
    <property type="match status" value="1"/>
</dbReference>
<accession>A0A368P7M4</accession>
<keyword evidence="3" id="KW-0418">Kinase</keyword>
<dbReference type="GO" id="GO:0016020">
    <property type="term" value="C:membrane"/>
    <property type="evidence" value="ECO:0007669"/>
    <property type="project" value="InterPro"/>
</dbReference>
<comment type="caution">
    <text evidence="3">The sequence shown here is derived from an EMBL/GenBank/DDBJ whole genome shotgun (WGS) entry which is preliminary data.</text>
</comment>
<reference evidence="3 4" key="1">
    <citation type="submission" date="2018-07" db="EMBL/GenBank/DDBJ databases">
        <title>Oceanihabitans testaceum sp. nov., isolated from marine sediment.</title>
        <authorList>
            <person name="Li C.-M."/>
        </authorList>
    </citation>
    <scope>NUCLEOTIDE SEQUENCE [LARGE SCALE GENOMIC DNA]</scope>
    <source>
        <strain evidence="3 4">S9-10</strain>
    </source>
</reference>
<evidence type="ECO:0000313" key="3">
    <source>
        <dbReference type="EMBL" id="RCU57905.1"/>
    </source>
</evidence>
<feature type="transmembrane region" description="Helical" evidence="1">
    <location>
        <begin position="46"/>
        <end position="66"/>
    </location>
</feature>
<dbReference type="EMBL" id="QPIG01000001">
    <property type="protein sequence ID" value="RCU57905.1"/>
    <property type="molecule type" value="Genomic_DNA"/>
</dbReference>
<keyword evidence="1" id="KW-1133">Transmembrane helix</keyword>
<keyword evidence="1" id="KW-0812">Transmembrane</keyword>
<keyword evidence="1" id="KW-0472">Membrane</keyword>
<name>A0A368P7M4_9FLAO</name>
<dbReference type="AlphaFoldDB" id="A0A368P7M4"/>
<dbReference type="RefSeq" id="WP_072348638.1">
    <property type="nucleotide sequence ID" value="NZ_JAWVXR010000001.1"/>
</dbReference>
<dbReference type="GO" id="GO:0000155">
    <property type="term" value="F:phosphorelay sensor kinase activity"/>
    <property type="evidence" value="ECO:0007669"/>
    <property type="project" value="InterPro"/>
</dbReference>
<dbReference type="InterPro" id="IPR050640">
    <property type="entry name" value="Bact_2-comp_sensor_kinase"/>
</dbReference>
<organism evidence="3 4">
    <name type="scientific">Oceanihabitans sediminis</name>
    <dbReference type="NCBI Taxonomy" id="1812012"/>
    <lineage>
        <taxon>Bacteria</taxon>
        <taxon>Pseudomonadati</taxon>
        <taxon>Bacteroidota</taxon>
        <taxon>Flavobacteriia</taxon>
        <taxon>Flavobacteriales</taxon>
        <taxon>Flavobacteriaceae</taxon>
        <taxon>Oceanihabitans</taxon>
    </lineage>
</organism>
<gene>
    <name evidence="3" type="ORF">DU428_00485</name>
</gene>
<feature type="domain" description="Signal transduction histidine kinase internal region" evidence="2">
    <location>
        <begin position="162"/>
        <end position="237"/>
    </location>
</feature>
<dbReference type="OrthoDB" id="9809908at2"/>
<keyword evidence="4" id="KW-1185">Reference proteome</keyword>
<sequence length="341" mass="39805">MKDILQKTSQNRYFLLFILIFAYVQSIYTRISVSRQIDTYTFTPEAALVTLLTSAYLFSILYFFIRKWQKRELPDTRLVLKIFGASLLTYLVSLELMSFLLAAVLGKIEQNFNQHTFSLALFSRFLDGIIYGSFFLAYYYYHKNKQYQQKLVCYNQAITESKINQLKTQLNPHFLFNNLNVLDQLIEEDKHKASDFLNEFSEIYRYVLQSSESELVDIHEEIAFAKQYFKLIEYKYGGAYQLHIEETKNKAYVVPLSLQLLIENAIKHNLGTQENPIIIHISLTENILVENNVNLKRNINRSSGKALQNLQAQYQLLSQKPIKVKATSTSFIVSIPLIYKA</sequence>
<evidence type="ECO:0000256" key="1">
    <source>
        <dbReference type="SAM" id="Phobius"/>
    </source>
</evidence>
<feature type="transmembrane region" description="Helical" evidence="1">
    <location>
        <begin position="117"/>
        <end position="141"/>
    </location>
</feature>
<dbReference type="InterPro" id="IPR010559">
    <property type="entry name" value="Sig_transdc_His_kin_internal"/>
</dbReference>
<evidence type="ECO:0000259" key="2">
    <source>
        <dbReference type="Pfam" id="PF06580"/>
    </source>
</evidence>
<keyword evidence="3" id="KW-0808">Transferase</keyword>
<evidence type="ECO:0000313" key="4">
    <source>
        <dbReference type="Proteomes" id="UP000252249"/>
    </source>
</evidence>
<dbReference type="PANTHER" id="PTHR34220:SF7">
    <property type="entry name" value="SENSOR HISTIDINE KINASE YPDA"/>
    <property type="match status" value="1"/>
</dbReference>